<gene>
    <name evidence="3" type="ORF">ACFSR3_01700</name>
</gene>
<dbReference type="InterPro" id="IPR052893">
    <property type="entry name" value="TCS_response_regulator"/>
</dbReference>
<dbReference type="Gene3D" id="3.40.50.2300">
    <property type="match status" value="1"/>
</dbReference>
<name>A0ABW5NSG0_9FLAO</name>
<proteinExistence type="predicted"/>
<dbReference type="EMBL" id="JBHUMD010000003">
    <property type="protein sequence ID" value="MFD2600757.1"/>
    <property type="molecule type" value="Genomic_DNA"/>
</dbReference>
<evidence type="ECO:0000256" key="1">
    <source>
        <dbReference type="PROSITE-ProRule" id="PRU00169"/>
    </source>
</evidence>
<dbReference type="InterPro" id="IPR001789">
    <property type="entry name" value="Sig_transdc_resp-reg_receiver"/>
</dbReference>
<dbReference type="PROSITE" id="PS50110">
    <property type="entry name" value="RESPONSE_REGULATORY"/>
    <property type="match status" value="1"/>
</dbReference>
<dbReference type="Proteomes" id="UP001597480">
    <property type="component" value="Unassembled WGS sequence"/>
</dbReference>
<dbReference type="SMART" id="SM00448">
    <property type="entry name" value="REC"/>
    <property type="match status" value="1"/>
</dbReference>
<evidence type="ECO:0000313" key="4">
    <source>
        <dbReference type="Proteomes" id="UP001597480"/>
    </source>
</evidence>
<dbReference type="InterPro" id="IPR011006">
    <property type="entry name" value="CheY-like_superfamily"/>
</dbReference>
<dbReference type="RefSeq" id="WP_379819433.1">
    <property type="nucleotide sequence ID" value="NZ_JBHUMD010000003.1"/>
</dbReference>
<dbReference type="PANTHER" id="PTHR44520">
    <property type="entry name" value="RESPONSE REGULATOR RCP1-RELATED"/>
    <property type="match status" value="1"/>
</dbReference>
<reference evidence="4" key="1">
    <citation type="journal article" date="2019" name="Int. J. Syst. Evol. Microbiol.">
        <title>The Global Catalogue of Microorganisms (GCM) 10K type strain sequencing project: providing services to taxonomists for standard genome sequencing and annotation.</title>
        <authorList>
            <consortium name="The Broad Institute Genomics Platform"/>
            <consortium name="The Broad Institute Genome Sequencing Center for Infectious Disease"/>
            <person name="Wu L."/>
            <person name="Ma J."/>
        </authorList>
    </citation>
    <scope>NUCLEOTIDE SEQUENCE [LARGE SCALE GENOMIC DNA]</scope>
    <source>
        <strain evidence="4">KCTC 42107</strain>
    </source>
</reference>
<organism evidence="3 4">
    <name type="scientific">Flavobacterium suzhouense</name>
    <dbReference type="NCBI Taxonomy" id="1529638"/>
    <lineage>
        <taxon>Bacteria</taxon>
        <taxon>Pseudomonadati</taxon>
        <taxon>Bacteroidota</taxon>
        <taxon>Flavobacteriia</taxon>
        <taxon>Flavobacteriales</taxon>
        <taxon>Flavobacteriaceae</taxon>
        <taxon>Flavobacterium</taxon>
    </lineage>
</organism>
<keyword evidence="1" id="KW-0597">Phosphoprotein</keyword>
<comment type="caution">
    <text evidence="3">The sequence shown here is derived from an EMBL/GenBank/DDBJ whole genome shotgun (WGS) entry which is preliminary data.</text>
</comment>
<feature type="domain" description="Response regulatory" evidence="2">
    <location>
        <begin position="7"/>
        <end position="127"/>
    </location>
</feature>
<dbReference type="Pfam" id="PF00072">
    <property type="entry name" value="Response_reg"/>
    <property type="match status" value="1"/>
</dbReference>
<accession>A0ABW5NSG0</accession>
<dbReference type="SUPFAM" id="SSF52172">
    <property type="entry name" value="CheY-like"/>
    <property type="match status" value="1"/>
</dbReference>
<evidence type="ECO:0000313" key="3">
    <source>
        <dbReference type="EMBL" id="MFD2600757.1"/>
    </source>
</evidence>
<dbReference type="PANTHER" id="PTHR44520:SF2">
    <property type="entry name" value="RESPONSE REGULATOR RCP1"/>
    <property type="match status" value="1"/>
</dbReference>
<keyword evidence="4" id="KW-1185">Reference proteome</keyword>
<sequence length="147" mass="16684">MRTLLKNIFLAEDDTDDVFFFKLALEDISNDCKLTVFPNGQELINRLQETNDAPDILFLDINMPGLNGLETLGLVRELSVFESFPVVICSTSSNEASIRKAKENGAGRYMIKPSDFNKLHDMIERMLTFDWKSHCTLKESEEFVIGG</sequence>
<evidence type="ECO:0000259" key="2">
    <source>
        <dbReference type="PROSITE" id="PS50110"/>
    </source>
</evidence>
<protein>
    <submittedName>
        <fullName evidence="3">Response regulator</fullName>
    </submittedName>
</protein>
<feature type="modified residue" description="4-aspartylphosphate" evidence="1">
    <location>
        <position position="60"/>
    </location>
</feature>